<sequence length="68" mass="7664">MEDLKTSQKDELAKLKKGCDDQLAKMKEDHAAEVKIIFPDLDEQRLGEADAKKRIENGKLIDDVPPAE</sequence>
<keyword evidence="2" id="KW-1185">Reference proteome</keyword>
<evidence type="ECO:0000313" key="2">
    <source>
        <dbReference type="Proteomes" id="UP000265520"/>
    </source>
</evidence>
<dbReference type="AlphaFoldDB" id="A0A392PSR2"/>
<reference evidence="1 2" key="1">
    <citation type="journal article" date="2018" name="Front. Plant Sci.">
        <title>Red Clover (Trifolium pratense) and Zigzag Clover (T. medium) - A Picture of Genomic Similarities and Differences.</title>
        <authorList>
            <person name="Dluhosova J."/>
            <person name="Istvanek J."/>
            <person name="Nedelnik J."/>
            <person name="Repkova J."/>
        </authorList>
    </citation>
    <scope>NUCLEOTIDE SEQUENCE [LARGE SCALE GENOMIC DNA]</scope>
    <source>
        <strain evidence="2">cv. 10/8</strain>
        <tissue evidence="1">Leaf</tissue>
    </source>
</reference>
<comment type="caution">
    <text evidence="1">The sequence shown here is derived from an EMBL/GenBank/DDBJ whole genome shotgun (WGS) entry which is preliminary data.</text>
</comment>
<evidence type="ECO:0000313" key="1">
    <source>
        <dbReference type="EMBL" id="MCI14336.1"/>
    </source>
</evidence>
<accession>A0A392PSR2</accession>
<protein>
    <submittedName>
        <fullName evidence="1">Uncharacterized protein</fullName>
    </submittedName>
</protein>
<dbReference type="EMBL" id="LXQA010091977">
    <property type="protein sequence ID" value="MCI14336.1"/>
    <property type="molecule type" value="Genomic_DNA"/>
</dbReference>
<name>A0A392PSR2_9FABA</name>
<proteinExistence type="predicted"/>
<organism evidence="1 2">
    <name type="scientific">Trifolium medium</name>
    <dbReference type="NCBI Taxonomy" id="97028"/>
    <lineage>
        <taxon>Eukaryota</taxon>
        <taxon>Viridiplantae</taxon>
        <taxon>Streptophyta</taxon>
        <taxon>Embryophyta</taxon>
        <taxon>Tracheophyta</taxon>
        <taxon>Spermatophyta</taxon>
        <taxon>Magnoliopsida</taxon>
        <taxon>eudicotyledons</taxon>
        <taxon>Gunneridae</taxon>
        <taxon>Pentapetalae</taxon>
        <taxon>rosids</taxon>
        <taxon>fabids</taxon>
        <taxon>Fabales</taxon>
        <taxon>Fabaceae</taxon>
        <taxon>Papilionoideae</taxon>
        <taxon>50 kb inversion clade</taxon>
        <taxon>NPAAA clade</taxon>
        <taxon>Hologalegina</taxon>
        <taxon>IRL clade</taxon>
        <taxon>Trifolieae</taxon>
        <taxon>Trifolium</taxon>
    </lineage>
</organism>
<dbReference type="Proteomes" id="UP000265520">
    <property type="component" value="Unassembled WGS sequence"/>
</dbReference>